<dbReference type="PRINTS" id="PR00359">
    <property type="entry name" value="BP450"/>
</dbReference>
<evidence type="ECO:0000256" key="5">
    <source>
        <dbReference type="ARBA" id="ARBA00023002"/>
    </source>
</evidence>
<evidence type="ECO:0000256" key="6">
    <source>
        <dbReference type="ARBA" id="ARBA00023004"/>
    </source>
</evidence>
<keyword evidence="12" id="KW-1185">Reference proteome</keyword>
<name>A0A1C4YTQ0_MICEC</name>
<evidence type="ECO:0000256" key="9">
    <source>
        <dbReference type="ARBA" id="ARBA00060683"/>
    </source>
</evidence>
<dbReference type="InterPro" id="IPR001128">
    <property type="entry name" value="Cyt_P450"/>
</dbReference>
<protein>
    <recommendedName>
        <fullName evidence="13">Cytochrome P450</fullName>
    </recommendedName>
</protein>
<dbReference type="GO" id="GO:0036199">
    <property type="term" value="F:cholest-4-en-3-one 26-monooxygenase activity"/>
    <property type="evidence" value="ECO:0007669"/>
    <property type="project" value="TreeGrafter"/>
</dbReference>
<dbReference type="GO" id="GO:0017000">
    <property type="term" value="P:antibiotic biosynthetic process"/>
    <property type="evidence" value="ECO:0007669"/>
    <property type="project" value="UniProtKB-KW"/>
</dbReference>
<dbReference type="SUPFAM" id="SSF48264">
    <property type="entry name" value="Cytochrome P450"/>
    <property type="match status" value="1"/>
</dbReference>
<evidence type="ECO:0000313" key="12">
    <source>
        <dbReference type="Proteomes" id="UP000198253"/>
    </source>
</evidence>
<dbReference type="FunCoup" id="A0A1C4YTQ0">
    <property type="interactions" value="8"/>
</dbReference>
<sequence length="416" mass="46595">MDTDISPLREGSTDSTGIPYYDPFDYRIHEDPYPVYAWMRTHAPVYRNDRRDFWALSRYDDVKAALRDPVRFSNRNGISLESELWGPHAVKTSFYLAMDPPEHGVYRSLSSVAFTARRVAAMEPRIRELARERLEPLRDQRRFDFAADYAAGLPNDVVCEMLGVPAADWDQIRADTDQLNQRADGSEDRGANAVAAALRLANYFAGLVQDLRRRPGEDLTSTLIKAEVNGTKLTDTQVIAFLFLVISAGNESTGKTIGNAWYHGWRHREVQRAGLDGRAADWANETLRYDSASQMTARTLTVDTVLHDTPLPAGARIAILPASANRDERIFPDADRFDLDRDTSKLVSFGYGPHHCLGSALARLEMAIALEEIGTFVAGYEIDIANARRVHSPHQRGFASLPCEVTPRRKARMPGS</sequence>
<evidence type="ECO:0008006" key="13">
    <source>
        <dbReference type="Google" id="ProtNLM"/>
    </source>
</evidence>
<evidence type="ECO:0000256" key="3">
    <source>
        <dbReference type="ARBA" id="ARBA00022723"/>
    </source>
</evidence>
<dbReference type="PANTHER" id="PTHR46696">
    <property type="entry name" value="P450, PUTATIVE (EUROFUNG)-RELATED"/>
    <property type="match status" value="1"/>
</dbReference>
<dbReference type="Proteomes" id="UP000198253">
    <property type="component" value="Chromosome I"/>
</dbReference>
<comment type="pathway">
    <text evidence="9">Antibiotic biosynthesis; mycinamicin biosynthesis.</text>
</comment>
<dbReference type="FunFam" id="1.10.630.10:FF:000018">
    <property type="entry name" value="Cytochrome P450 monooxygenase"/>
    <property type="match status" value="1"/>
</dbReference>
<comment type="similarity">
    <text evidence="1 10">Belongs to the cytochrome P450 family.</text>
</comment>
<dbReference type="InterPro" id="IPR002397">
    <property type="entry name" value="Cyt_P450_B"/>
</dbReference>
<organism evidence="11 12">
    <name type="scientific">Micromonospora echinospora</name>
    <name type="common">Micromonospora purpurea</name>
    <dbReference type="NCBI Taxonomy" id="1877"/>
    <lineage>
        <taxon>Bacteria</taxon>
        <taxon>Bacillati</taxon>
        <taxon>Actinomycetota</taxon>
        <taxon>Actinomycetes</taxon>
        <taxon>Micromonosporales</taxon>
        <taxon>Micromonosporaceae</taxon>
        <taxon>Micromonospora</taxon>
    </lineage>
</organism>
<evidence type="ECO:0000256" key="10">
    <source>
        <dbReference type="RuleBase" id="RU000461"/>
    </source>
</evidence>
<accession>A0A1C4YTQ0</accession>
<evidence type="ECO:0000256" key="2">
    <source>
        <dbReference type="ARBA" id="ARBA00022617"/>
    </source>
</evidence>
<dbReference type="Pfam" id="PF00067">
    <property type="entry name" value="p450"/>
    <property type="match status" value="1"/>
</dbReference>
<keyword evidence="8" id="KW-0045">Antibiotic biosynthesis</keyword>
<evidence type="ECO:0000256" key="4">
    <source>
        <dbReference type="ARBA" id="ARBA00022857"/>
    </source>
</evidence>
<dbReference type="OrthoDB" id="502624at2"/>
<dbReference type="CDD" id="cd11078">
    <property type="entry name" value="CYP130-like"/>
    <property type="match status" value="1"/>
</dbReference>
<dbReference type="GO" id="GO:0008395">
    <property type="term" value="F:steroid hydroxylase activity"/>
    <property type="evidence" value="ECO:0007669"/>
    <property type="project" value="TreeGrafter"/>
</dbReference>
<dbReference type="InterPro" id="IPR036396">
    <property type="entry name" value="Cyt_P450_sf"/>
</dbReference>
<proteinExistence type="inferred from homology"/>
<gene>
    <name evidence="11" type="ORF">GA0070618_4317</name>
</gene>
<dbReference type="EMBL" id="LT607413">
    <property type="protein sequence ID" value="SCF23701.1"/>
    <property type="molecule type" value="Genomic_DNA"/>
</dbReference>
<dbReference type="GO" id="GO:0020037">
    <property type="term" value="F:heme binding"/>
    <property type="evidence" value="ECO:0007669"/>
    <property type="project" value="InterPro"/>
</dbReference>
<evidence type="ECO:0000313" key="11">
    <source>
        <dbReference type="EMBL" id="SCF23701.1"/>
    </source>
</evidence>
<keyword evidence="5 10" id="KW-0560">Oxidoreductase</keyword>
<dbReference type="PANTHER" id="PTHR46696:SF4">
    <property type="entry name" value="BIOTIN BIOSYNTHESIS CYTOCHROME P450"/>
    <property type="match status" value="1"/>
</dbReference>
<dbReference type="InParanoid" id="A0A1C4YTQ0"/>
<dbReference type="RefSeq" id="WP_088983249.1">
    <property type="nucleotide sequence ID" value="NZ_LT607413.1"/>
</dbReference>
<keyword evidence="7 10" id="KW-0503">Monooxygenase</keyword>
<evidence type="ECO:0000256" key="1">
    <source>
        <dbReference type="ARBA" id="ARBA00010617"/>
    </source>
</evidence>
<keyword evidence="2 10" id="KW-0349">Heme</keyword>
<dbReference type="GO" id="GO:0006707">
    <property type="term" value="P:cholesterol catabolic process"/>
    <property type="evidence" value="ECO:0007669"/>
    <property type="project" value="TreeGrafter"/>
</dbReference>
<dbReference type="Gene3D" id="1.10.630.10">
    <property type="entry name" value="Cytochrome P450"/>
    <property type="match status" value="1"/>
</dbReference>
<dbReference type="PROSITE" id="PS00086">
    <property type="entry name" value="CYTOCHROME_P450"/>
    <property type="match status" value="1"/>
</dbReference>
<keyword evidence="4" id="KW-0521">NADP</keyword>
<evidence type="ECO:0000256" key="7">
    <source>
        <dbReference type="ARBA" id="ARBA00023033"/>
    </source>
</evidence>
<reference evidence="12" key="1">
    <citation type="submission" date="2016-06" db="EMBL/GenBank/DDBJ databases">
        <authorList>
            <person name="Varghese N."/>
            <person name="Submissions Spin"/>
        </authorList>
    </citation>
    <scope>NUCLEOTIDE SEQUENCE [LARGE SCALE GENOMIC DNA]</scope>
    <source>
        <strain evidence="12">DSM 43816</strain>
    </source>
</reference>
<keyword evidence="3 10" id="KW-0479">Metal-binding</keyword>
<evidence type="ECO:0000256" key="8">
    <source>
        <dbReference type="ARBA" id="ARBA00023194"/>
    </source>
</evidence>
<dbReference type="GO" id="GO:0005506">
    <property type="term" value="F:iron ion binding"/>
    <property type="evidence" value="ECO:0007669"/>
    <property type="project" value="InterPro"/>
</dbReference>
<keyword evidence="6 10" id="KW-0408">Iron</keyword>
<dbReference type="AlphaFoldDB" id="A0A1C4YTQ0"/>
<dbReference type="InterPro" id="IPR017972">
    <property type="entry name" value="Cyt_P450_CS"/>
</dbReference>